<accession>A0A938YWZ4</accession>
<dbReference type="PANTHER" id="PTHR46401:SF2">
    <property type="entry name" value="GLYCOSYLTRANSFERASE WBBK-RELATED"/>
    <property type="match status" value="1"/>
</dbReference>
<dbReference type="InterPro" id="IPR001296">
    <property type="entry name" value="Glyco_trans_1"/>
</dbReference>
<name>A0A938YWZ4_9ARCH</name>
<protein>
    <submittedName>
        <fullName evidence="3">Glycosyltransferase family 4 protein</fullName>
    </submittedName>
</protein>
<evidence type="ECO:0000256" key="1">
    <source>
        <dbReference type="ARBA" id="ARBA00022679"/>
    </source>
</evidence>
<organism evidence="3 4">
    <name type="scientific">Candidatus Iainarchaeum sp</name>
    <dbReference type="NCBI Taxonomy" id="3101447"/>
    <lineage>
        <taxon>Archaea</taxon>
        <taxon>Candidatus Iainarchaeota</taxon>
        <taxon>Candidatus Iainarchaeia</taxon>
        <taxon>Candidatus Iainarchaeales</taxon>
        <taxon>Candidatus Iainarchaeaceae</taxon>
        <taxon>Candidatus Iainarchaeum</taxon>
    </lineage>
</organism>
<evidence type="ECO:0000313" key="3">
    <source>
        <dbReference type="EMBL" id="MBN2067211.1"/>
    </source>
</evidence>
<dbReference type="EMBL" id="JAFGDB010000031">
    <property type="protein sequence ID" value="MBN2067211.1"/>
    <property type="molecule type" value="Genomic_DNA"/>
</dbReference>
<feature type="domain" description="Glycosyl transferase family 1" evidence="2">
    <location>
        <begin position="227"/>
        <end position="398"/>
    </location>
</feature>
<dbReference type="Pfam" id="PF00534">
    <property type="entry name" value="Glycos_transf_1"/>
    <property type="match status" value="1"/>
</dbReference>
<dbReference type="AlphaFoldDB" id="A0A938YWZ4"/>
<dbReference type="GO" id="GO:0016757">
    <property type="term" value="F:glycosyltransferase activity"/>
    <property type="evidence" value="ECO:0007669"/>
    <property type="project" value="InterPro"/>
</dbReference>
<sequence length="460" mass="52747">MPAIKLPLPLRKRIAIIHSQLLTVDGVSLEAEKWVKIYKGLGHKPYLVAGKFGSEPKLPYLLIPEMSLEHPTVESIKKMAFEAPLSSEEADALQGLIHSMVSKIKPPLVEFIRKNKINLLSIENVLAIPANIPLGIALSEVIQQLNIPAIMRHHDFFWERSYYIKYNNIPKVLGKNFPPKLSRIEHVTISTSAQQDFLRWTGVDSTVIPNAVDFSFVQKMDEYNSDFRKRFSLKKSDLLFLQPTRIMQRKRIERSIELISELNKKFKKRKAVLLITGPTTPESKDYFEFLVKKARELAVDVVFASDWVYLFRGEKEGMKVYSISDAYANCDAVCFPSDIEGFGNIVIEAAAFKKPLFVNNYPVLREFKARGFEFVEINEKLSREAVDKMYSILSNKRVRALVLEKNFRIVQKHYSLDALESKLEALVESTDAWSLERMVSGAIAFVHNLFAGFLRIFKRK</sequence>
<dbReference type="Gene3D" id="3.40.50.2000">
    <property type="entry name" value="Glycogen Phosphorylase B"/>
    <property type="match status" value="2"/>
</dbReference>
<dbReference type="Proteomes" id="UP000809243">
    <property type="component" value="Unassembled WGS sequence"/>
</dbReference>
<proteinExistence type="predicted"/>
<dbReference type="SUPFAM" id="SSF53756">
    <property type="entry name" value="UDP-Glycosyltransferase/glycogen phosphorylase"/>
    <property type="match status" value="1"/>
</dbReference>
<comment type="caution">
    <text evidence="3">The sequence shown here is derived from an EMBL/GenBank/DDBJ whole genome shotgun (WGS) entry which is preliminary data.</text>
</comment>
<keyword evidence="1" id="KW-0808">Transferase</keyword>
<gene>
    <name evidence="3" type="ORF">JW744_01965</name>
</gene>
<reference evidence="3" key="1">
    <citation type="submission" date="2021-01" db="EMBL/GenBank/DDBJ databases">
        <title>Active Sulfur Cycling in an Early Earth Analoge.</title>
        <authorList>
            <person name="Hahn C.R."/>
            <person name="Youssef N.H."/>
            <person name="Elshahed M."/>
        </authorList>
    </citation>
    <scope>NUCLEOTIDE SEQUENCE</scope>
    <source>
        <strain evidence="3">Zod_Metabat.1151</strain>
    </source>
</reference>
<dbReference type="PANTHER" id="PTHR46401">
    <property type="entry name" value="GLYCOSYLTRANSFERASE WBBK-RELATED"/>
    <property type="match status" value="1"/>
</dbReference>
<evidence type="ECO:0000259" key="2">
    <source>
        <dbReference type="Pfam" id="PF00534"/>
    </source>
</evidence>
<dbReference type="CDD" id="cd03801">
    <property type="entry name" value="GT4_PimA-like"/>
    <property type="match status" value="1"/>
</dbReference>
<evidence type="ECO:0000313" key="4">
    <source>
        <dbReference type="Proteomes" id="UP000809243"/>
    </source>
</evidence>